<comment type="caution">
    <text evidence="2">The sequence shown here is derived from an EMBL/GenBank/DDBJ whole genome shotgun (WGS) entry which is preliminary data.</text>
</comment>
<dbReference type="Proteomes" id="UP000703893">
    <property type="component" value="Unassembled WGS sequence"/>
</dbReference>
<dbReference type="InterPro" id="IPR014756">
    <property type="entry name" value="Ig_E-set"/>
</dbReference>
<protein>
    <submittedName>
        <fullName evidence="2">IPT/TIG domain-containing protein</fullName>
    </submittedName>
</protein>
<sequence length="118" mass="12336">MSFDCDPVHCITFDLSSGVFNFSSSSGPQVAFTVPSAGSPGTEVVINGARFETNPADNLVAFNGVAAQVIDGRADYLKVIVPVGASTGPLKVTKLSGASDSKLFQVNPMMNGRFTIYN</sequence>
<reference evidence="2 3" key="1">
    <citation type="submission" date="2019-03" db="EMBL/GenBank/DDBJ databases">
        <title>Lake Tanganyika Metagenome-Assembled Genomes (MAGs).</title>
        <authorList>
            <person name="Tran P."/>
        </authorList>
    </citation>
    <scope>NUCLEOTIDE SEQUENCE [LARGE SCALE GENOMIC DNA]</scope>
    <source>
        <strain evidence="2">K_DeepCast_65m_m2_236</strain>
    </source>
</reference>
<name>A0A937X871_9BACT</name>
<dbReference type="InterPro" id="IPR013783">
    <property type="entry name" value="Ig-like_fold"/>
</dbReference>
<evidence type="ECO:0000313" key="3">
    <source>
        <dbReference type="Proteomes" id="UP000703893"/>
    </source>
</evidence>
<feature type="domain" description="IPT/TIG" evidence="1">
    <location>
        <begin position="34"/>
        <end position="102"/>
    </location>
</feature>
<dbReference type="SUPFAM" id="SSF81296">
    <property type="entry name" value="E set domains"/>
    <property type="match status" value="1"/>
</dbReference>
<accession>A0A937X871</accession>
<evidence type="ECO:0000259" key="1">
    <source>
        <dbReference type="Pfam" id="PF01833"/>
    </source>
</evidence>
<dbReference type="AlphaFoldDB" id="A0A937X871"/>
<organism evidence="2 3">
    <name type="scientific">Candidatus Tanganyikabacteria bacterium</name>
    <dbReference type="NCBI Taxonomy" id="2961651"/>
    <lineage>
        <taxon>Bacteria</taxon>
        <taxon>Bacillati</taxon>
        <taxon>Candidatus Sericytochromatia</taxon>
        <taxon>Candidatus Tanganyikabacteria</taxon>
    </lineage>
</organism>
<dbReference type="InterPro" id="IPR002909">
    <property type="entry name" value="IPT_dom"/>
</dbReference>
<dbReference type="Pfam" id="PF01833">
    <property type="entry name" value="TIG"/>
    <property type="match status" value="1"/>
</dbReference>
<dbReference type="EMBL" id="VGJX01000874">
    <property type="protein sequence ID" value="MBM3276130.1"/>
    <property type="molecule type" value="Genomic_DNA"/>
</dbReference>
<evidence type="ECO:0000313" key="2">
    <source>
        <dbReference type="EMBL" id="MBM3276130.1"/>
    </source>
</evidence>
<gene>
    <name evidence="2" type="ORF">FJZ00_13335</name>
</gene>
<dbReference type="Gene3D" id="2.60.40.10">
    <property type="entry name" value="Immunoglobulins"/>
    <property type="match status" value="1"/>
</dbReference>
<proteinExistence type="predicted"/>